<evidence type="ECO:0000313" key="1">
    <source>
        <dbReference type="EMBL" id="KIN98289.1"/>
    </source>
</evidence>
<dbReference type="EMBL" id="KN832017">
    <property type="protein sequence ID" value="KIN98289.1"/>
    <property type="molecule type" value="Genomic_DNA"/>
</dbReference>
<accession>A0A0C3NB27</accession>
<proteinExistence type="predicted"/>
<protein>
    <submittedName>
        <fullName evidence="1">Uncharacterized protein</fullName>
    </submittedName>
</protein>
<reference evidence="2" key="2">
    <citation type="submission" date="2015-01" db="EMBL/GenBank/DDBJ databases">
        <title>Evolutionary Origins and Diversification of the Mycorrhizal Mutualists.</title>
        <authorList>
            <consortium name="DOE Joint Genome Institute"/>
            <consortium name="Mycorrhizal Genomics Consortium"/>
            <person name="Kohler A."/>
            <person name="Kuo A."/>
            <person name="Nagy L.G."/>
            <person name="Floudas D."/>
            <person name="Copeland A."/>
            <person name="Barry K.W."/>
            <person name="Cichocki N."/>
            <person name="Veneault-Fourrey C."/>
            <person name="LaButti K."/>
            <person name="Lindquist E.A."/>
            <person name="Lipzen A."/>
            <person name="Lundell T."/>
            <person name="Morin E."/>
            <person name="Murat C."/>
            <person name="Riley R."/>
            <person name="Ohm R."/>
            <person name="Sun H."/>
            <person name="Tunlid A."/>
            <person name="Henrissat B."/>
            <person name="Grigoriev I.V."/>
            <person name="Hibbett D.S."/>
            <person name="Martin F."/>
        </authorList>
    </citation>
    <scope>NUCLEOTIDE SEQUENCE [LARGE SCALE GENOMIC DNA]</scope>
    <source>
        <strain evidence="2">Marx 270</strain>
    </source>
</reference>
<dbReference type="AlphaFoldDB" id="A0A0C3NB27"/>
<sequence>MPNASFVPAQRYAAAPPERSASFGNPLACSVGKGDLSYASNSRHIQMLHKLLMPELMYLLVQKSANVYCIRQTQTITYSISQVQELLYHASEAACELLDSASAVTINAYVSVRLPLTCHMPLTLSTSLMLTRHTITPPIALLSEHADPSCVALFGL</sequence>
<organism evidence="1 2">
    <name type="scientific">Pisolithus tinctorius Marx 270</name>
    <dbReference type="NCBI Taxonomy" id="870435"/>
    <lineage>
        <taxon>Eukaryota</taxon>
        <taxon>Fungi</taxon>
        <taxon>Dikarya</taxon>
        <taxon>Basidiomycota</taxon>
        <taxon>Agaricomycotina</taxon>
        <taxon>Agaricomycetes</taxon>
        <taxon>Agaricomycetidae</taxon>
        <taxon>Boletales</taxon>
        <taxon>Sclerodermatineae</taxon>
        <taxon>Pisolithaceae</taxon>
        <taxon>Pisolithus</taxon>
    </lineage>
</organism>
<name>A0A0C3NB27_PISTI</name>
<dbReference type="HOGENOM" id="CLU_1687404_0_0_1"/>
<dbReference type="Proteomes" id="UP000054217">
    <property type="component" value="Unassembled WGS sequence"/>
</dbReference>
<evidence type="ECO:0000313" key="2">
    <source>
        <dbReference type="Proteomes" id="UP000054217"/>
    </source>
</evidence>
<gene>
    <name evidence="1" type="ORF">M404DRAFT_31467</name>
</gene>
<keyword evidence="2" id="KW-1185">Reference proteome</keyword>
<reference evidence="1 2" key="1">
    <citation type="submission" date="2014-04" db="EMBL/GenBank/DDBJ databases">
        <authorList>
            <consortium name="DOE Joint Genome Institute"/>
            <person name="Kuo A."/>
            <person name="Kohler A."/>
            <person name="Costa M.D."/>
            <person name="Nagy L.G."/>
            <person name="Floudas D."/>
            <person name="Copeland A."/>
            <person name="Barry K.W."/>
            <person name="Cichocki N."/>
            <person name="Veneault-Fourrey C."/>
            <person name="LaButti K."/>
            <person name="Lindquist E.A."/>
            <person name="Lipzen A."/>
            <person name="Lundell T."/>
            <person name="Morin E."/>
            <person name="Murat C."/>
            <person name="Sun H."/>
            <person name="Tunlid A."/>
            <person name="Henrissat B."/>
            <person name="Grigoriev I.V."/>
            <person name="Hibbett D.S."/>
            <person name="Martin F."/>
            <person name="Nordberg H.P."/>
            <person name="Cantor M.N."/>
            <person name="Hua S.X."/>
        </authorList>
    </citation>
    <scope>NUCLEOTIDE SEQUENCE [LARGE SCALE GENOMIC DNA]</scope>
    <source>
        <strain evidence="1 2">Marx 270</strain>
    </source>
</reference>
<dbReference type="InParanoid" id="A0A0C3NB27"/>